<dbReference type="PRINTS" id="PR01182">
    <property type="entry name" value="ORNDCRBXLASE"/>
</dbReference>
<keyword evidence="3 5" id="KW-0663">Pyridoxal phosphate</keyword>
<proteinExistence type="inferred from homology"/>
<dbReference type="InterPro" id="IPR029066">
    <property type="entry name" value="PLP-binding_barrel"/>
</dbReference>
<dbReference type="InterPro" id="IPR022644">
    <property type="entry name" value="De-COase2_N"/>
</dbReference>
<feature type="region of interest" description="Disordered" evidence="6">
    <location>
        <begin position="1"/>
        <end position="38"/>
    </location>
</feature>
<reference evidence="8 9" key="1">
    <citation type="submission" date="2019-08" db="EMBL/GenBank/DDBJ databases">
        <title>Hyperibacter terrae gen. nov., sp. nov. and Hyperibacter viscosus sp. nov., two new members in the family Rhodospirillaceae isolated from the rhizosphere of Hypericum perforatum.</title>
        <authorList>
            <person name="Noviana Z."/>
        </authorList>
    </citation>
    <scope>NUCLEOTIDE SEQUENCE [LARGE SCALE GENOMIC DNA]</scope>
    <source>
        <strain evidence="8 9">R5959</strain>
    </source>
</reference>
<dbReference type="SUPFAM" id="SSF50621">
    <property type="entry name" value="Alanine racemase C-terminal domain-like"/>
    <property type="match status" value="1"/>
</dbReference>
<feature type="domain" description="Orn/DAP/Arg decarboxylase 2 N-terminal" evidence="7">
    <location>
        <begin position="116"/>
        <end position="347"/>
    </location>
</feature>
<gene>
    <name evidence="8" type="ORF">FRZ61_07150</name>
</gene>
<sequence>MLLAPQGGRTARLRSSLRNSTALRNTEAPQKLPTPANEPSVADILRAEAACADIGQAGLIPTGAAAPKRQRRRARADLAVVPPEPSDRGIVTPRIAEFLDRVQPATPCLVVDLEVVEGNYRALAAALDPASLFYAVKANPAPEILRLLARNNGHFDVASRGEIDQCLEVGIRADRLSFGNPIKKQSDIAYAFGRGVRLFAFDSEGELEKLAVAAPGATVFCRLLVDGAGAEWPLSRKFGCSFAMAKALLLRARALGLDAAGVSFHIGSQQCDLSQWDKVLSQIAGLYGELAAAGLKPTLLNLGGGFPARYQKEVPSIGEYGRAVIAAVHRHFPEMPRLIAEPGRGLVGEAGVIESEVVLVSVKDAADPQRWVYLDIGKFSGLAETMEEAIKYRLKTPHDGGPTGPVILAGPSCDSADILYEKANYELPLALKPGDKIRILACGAYTTTYSSVGFNGFAPLKAYCI</sequence>
<feature type="modified residue" description="N6-(pyridoxal phosphate)lysine" evidence="5">
    <location>
        <position position="137"/>
    </location>
</feature>
<keyword evidence="4" id="KW-0456">Lyase</keyword>
<dbReference type="PANTHER" id="PTHR11482:SF6">
    <property type="entry name" value="ORNITHINE DECARBOXYLASE 1-RELATED"/>
    <property type="match status" value="1"/>
</dbReference>
<comment type="similarity">
    <text evidence="2">Belongs to the Orn/Lys/Arg decarboxylase class-II family.</text>
</comment>
<dbReference type="InterPro" id="IPR002433">
    <property type="entry name" value="Orn_de-COase"/>
</dbReference>
<evidence type="ECO:0000256" key="5">
    <source>
        <dbReference type="PIRSR" id="PIRSR600183-50"/>
    </source>
</evidence>
<evidence type="ECO:0000256" key="2">
    <source>
        <dbReference type="ARBA" id="ARBA00008872"/>
    </source>
</evidence>
<evidence type="ECO:0000256" key="4">
    <source>
        <dbReference type="ARBA" id="ARBA00023239"/>
    </source>
</evidence>
<dbReference type="KEGG" id="hadh:FRZ61_07150"/>
<evidence type="ECO:0000256" key="3">
    <source>
        <dbReference type="ARBA" id="ARBA00022898"/>
    </source>
</evidence>
<feature type="compositionally biased region" description="Polar residues" evidence="6">
    <location>
        <begin position="16"/>
        <end position="28"/>
    </location>
</feature>
<evidence type="ECO:0000313" key="8">
    <source>
        <dbReference type="EMBL" id="QEX20796.1"/>
    </source>
</evidence>
<dbReference type="SUPFAM" id="SSF51419">
    <property type="entry name" value="PLP-binding barrel"/>
    <property type="match status" value="1"/>
</dbReference>
<name>A0A5J6N1L4_9PROT</name>
<organism evidence="8 9">
    <name type="scientific">Hypericibacter adhaerens</name>
    <dbReference type="NCBI Taxonomy" id="2602016"/>
    <lineage>
        <taxon>Bacteria</taxon>
        <taxon>Pseudomonadati</taxon>
        <taxon>Pseudomonadota</taxon>
        <taxon>Alphaproteobacteria</taxon>
        <taxon>Rhodospirillales</taxon>
        <taxon>Dongiaceae</taxon>
        <taxon>Hypericibacter</taxon>
    </lineage>
</organism>
<comment type="cofactor">
    <cofactor evidence="1 5">
        <name>pyridoxal 5'-phosphate</name>
        <dbReference type="ChEBI" id="CHEBI:597326"/>
    </cofactor>
</comment>
<dbReference type="AlphaFoldDB" id="A0A5J6N1L4"/>
<evidence type="ECO:0000259" key="7">
    <source>
        <dbReference type="Pfam" id="PF02784"/>
    </source>
</evidence>
<dbReference type="FunFam" id="2.40.37.10:FF:000004">
    <property type="entry name" value="Ornithine decarboxylase"/>
    <property type="match status" value="1"/>
</dbReference>
<keyword evidence="9" id="KW-1185">Reference proteome</keyword>
<dbReference type="RefSeq" id="WP_151115012.1">
    <property type="nucleotide sequence ID" value="NZ_CP042582.1"/>
</dbReference>
<dbReference type="InterPro" id="IPR009006">
    <property type="entry name" value="Ala_racemase/Decarboxylase_C"/>
</dbReference>
<dbReference type="GO" id="GO:0005737">
    <property type="term" value="C:cytoplasm"/>
    <property type="evidence" value="ECO:0007669"/>
    <property type="project" value="TreeGrafter"/>
</dbReference>
<accession>A0A5J6N1L4</accession>
<dbReference type="InterPro" id="IPR000183">
    <property type="entry name" value="Orn/DAP/Arg_de-COase"/>
</dbReference>
<feature type="active site" description="Proton donor" evidence="5">
    <location>
        <position position="413"/>
    </location>
</feature>
<evidence type="ECO:0000256" key="6">
    <source>
        <dbReference type="SAM" id="MobiDB-lite"/>
    </source>
</evidence>
<dbReference type="GO" id="GO:0004586">
    <property type="term" value="F:ornithine decarboxylase activity"/>
    <property type="evidence" value="ECO:0007669"/>
    <property type="project" value="TreeGrafter"/>
</dbReference>
<dbReference type="CDD" id="cd00622">
    <property type="entry name" value="PLPDE_III_ODC"/>
    <property type="match status" value="1"/>
</dbReference>
<dbReference type="Gene3D" id="2.40.37.10">
    <property type="entry name" value="Lyase, Ornithine Decarboxylase, Chain A, domain 1"/>
    <property type="match status" value="1"/>
</dbReference>
<dbReference type="Proteomes" id="UP000325797">
    <property type="component" value="Chromosome"/>
</dbReference>
<dbReference type="OrthoDB" id="9802241at2"/>
<dbReference type="Pfam" id="PF02784">
    <property type="entry name" value="Orn_Arg_deC_N"/>
    <property type="match status" value="1"/>
</dbReference>
<dbReference type="Gene3D" id="3.20.20.10">
    <property type="entry name" value="Alanine racemase"/>
    <property type="match status" value="1"/>
</dbReference>
<dbReference type="PANTHER" id="PTHR11482">
    <property type="entry name" value="ARGININE/DIAMINOPIMELATE/ORNITHINE DECARBOXYLASE"/>
    <property type="match status" value="1"/>
</dbReference>
<dbReference type="EMBL" id="CP042582">
    <property type="protein sequence ID" value="QEX20796.1"/>
    <property type="molecule type" value="Genomic_DNA"/>
</dbReference>
<evidence type="ECO:0000313" key="9">
    <source>
        <dbReference type="Proteomes" id="UP000325797"/>
    </source>
</evidence>
<dbReference type="GO" id="GO:0033387">
    <property type="term" value="P:putrescine biosynthetic process from arginine, via ornithine"/>
    <property type="evidence" value="ECO:0007669"/>
    <property type="project" value="TreeGrafter"/>
</dbReference>
<evidence type="ECO:0000256" key="1">
    <source>
        <dbReference type="ARBA" id="ARBA00001933"/>
    </source>
</evidence>
<protein>
    <submittedName>
        <fullName evidence="8">Ornithine decarboxylase</fullName>
    </submittedName>
</protein>
<dbReference type="PRINTS" id="PR01179">
    <property type="entry name" value="ODADCRBXLASE"/>
</dbReference>
<dbReference type="FunFam" id="3.20.20.10:FF:000008">
    <property type="entry name" value="Ornithine decarboxylase"/>
    <property type="match status" value="1"/>
</dbReference>